<dbReference type="GO" id="GO:0005737">
    <property type="term" value="C:cytoplasm"/>
    <property type="evidence" value="ECO:0007669"/>
    <property type="project" value="InterPro"/>
</dbReference>
<dbReference type="STRING" id="1434118.MSSAC_4033"/>
<sequence>MPLQRKQELIRKARISDVVEMKQIINTYSKEELMLARSLSEIYENIRDYYVCEIAGEIVGCCALHVVWEDLAEILALAVRPDCSRKGVGSKLVSSCLEDAKELGMKEVFALTYVPGFFETMEFNIVDKNSLPRKIWSGCIRCPKFPDCNEIAVLRSIDA</sequence>
<dbReference type="SUPFAM" id="SSF55729">
    <property type="entry name" value="Acyl-CoA N-acyltransferases (Nat)"/>
    <property type="match status" value="1"/>
</dbReference>
<dbReference type="KEGG" id="msj:MSSAC_4033"/>
<evidence type="ECO:0000256" key="1">
    <source>
        <dbReference type="ARBA" id="ARBA00022679"/>
    </source>
</evidence>
<proteinExistence type="predicted"/>
<dbReference type="InterPro" id="IPR000182">
    <property type="entry name" value="GNAT_dom"/>
</dbReference>
<gene>
    <name evidence="4" type="ORF">MSSAC_4033</name>
</gene>
<protein>
    <submittedName>
        <fullName evidence="4">GCN5-related N-acetyltransferase</fullName>
    </submittedName>
</protein>
<dbReference type="EMBL" id="CP009508">
    <property type="protein sequence ID" value="AKB38623.1"/>
    <property type="molecule type" value="Genomic_DNA"/>
</dbReference>
<name>A0A0E3PTK3_9EURY</name>
<dbReference type="PANTHER" id="PTHR30602:SF12">
    <property type="entry name" value="AMINO-ACID ACETYLTRANSFERASE NAGS1, CHLOROPLASTIC-RELATED"/>
    <property type="match status" value="1"/>
</dbReference>
<dbReference type="CDD" id="cd04301">
    <property type="entry name" value="NAT_SF"/>
    <property type="match status" value="1"/>
</dbReference>
<evidence type="ECO:0000313" key="4">
    <source>
        <dbReference type="EMBL" id="AKB38623.1"/>
    </source>
</evidence>
<evidence type="ECO:0000259" key="3">
    <source>
        <dbReference type="PROSITE" id="PS51186"/>
    </source>
</evidence>
<accession>A0A0E3PTK3</accession>
<dbReference type="Gene3D" id="3.40.630.30">
    <property type="match status" value="1"/>
</dbReference>
<dbReference type="NCBIfam" id="NF005840">
    <property type="entry name" value="PRK07757.1"/>
    <property type="match status" value="1"/>
</dbReference>
<keyword evidence="2" id="KW-0012">Acyltransferase</keyword>
<dbReference type="HOGENOM" id="CLU_119519_0_0_2"/>
<dbReference type="PANTHER" id="PTHR30602">
    <property type="entry name" value="AMINO-ACID ACETYLTRANSFERASE"/>
    <property type="match status" value="1"/>
</dbReference>
<dbReference type="Proteomes" id="UP000033123">
    <property type="component" value="Chromosome"/>
</dbReference>
<evidence type="ECO:0000256" key="2">
    <source>
        <dbReference type="ARBA" id="ARBA00023315"/>
    </source>
</evidence>
<dbReference type="GO" id="GO:0006526">
    <property type="term" value="P:L-arginine biosynthetic process"/>
    <property type="evidence" value="ECO:0007669"/>
    <property type="project" value="InterPro"/>
</dbReference>
<reference evidence="4 5" key="1">
    <citation type="submission" date="2014-07" db="EMBL/GenBank/DDBJ databases">
        <title>Methanogenic archaea and the global carbon cycle.</title>
        <authorList>
            <person name="Henriksen J.R."/>
            <person name="Luke J."/>
            <person name="Reinhart S."/>
            <person name="Benedict M.N."/>
            <person name="Youngblut N.D."/>
            <person name="Metcalf M.E."/>
            <person name="Whitaker R.J."/>
            <person name="Metcalf W.W."/>
        </authorList>
    </citation>
    <scope>NUCLEOTIDE SEQUENCE [LARGE SCALE GENOMIC DNA]</scope>
    <source>
        <strain evidence="4 5">C2J</strain>
    </source>
</reference>
<keyword evidence="1 4" id="KW-0808">Transferase</keyword>
<dbReference type="AlphaFoldDB" id="A0A0E3PTK3"/>
<dbReference type="InterPro" id="IPR016181">
    <property type="entry name" value="Acyl_CoA_acyltransferase"/>
</dbReference>
<evidence type="ECO:0000313" key="5">
    <source>
        <dbReference type="Proteomes" id="UP000033123"/>
    </source>
</evidence>
<feature type="domain" description="N-acetyltransferase" evidence="3">
    <location>
        <begin position="8"/>
        <end position="159"/>
    </location>
</feature>
<dbReference type="InterPro" id="IPR010167">
    <property type="entry name" value="NH2A_AcTrfase"/>
</dbReference>
<dbReference type="PATRIC" id="fig|1434118.4.peg.5184"/>
<dbReference type="PROSITE" id="PS51186">
    <property type="entry name" value="GNAT"/>
    <property type="match status" value="1"/>
</dbReference>
<organism evidence="4 5">
    <name type="scientific">Methanosarcina siciliae C2J</name>
    <dbReference type="NCBI Taxonomy" id="1434118"/>
    <lineage>
        <taxon>Archaea</taxon>
        <taxon>Methanobacteriati</taxon>
        <taxon>Methanobacteriota</taxon>
        <taxon>Stenosarchaea group</taxon>
        <taxon>Methanomicrobia</taxon>
        <taxon>Methanosarcinales</taxon>
        <taxon>Methanosarcinaceae</taxon>
        <taxon>Methanosarcina</taxon>
    </lineage>
</organism>
<dbReference type="GO" id="GO:0004042">
    <property type="term" value="F:L-glutamate N-acetyltransferase activity"/>
    <property type="evidence" value="ECO:0007669"/>
    <property type="project" value="InterPro"/>
</dbReference>
<dbReference type="Pfam" id="PF00583">
    <property type="entry name" value="Acetyltransf_1"/>
    <property type="match status" value="1"/>
</dbReference>